<accession>A0A2C6L941</accession>
<proteinExistence type="predicted"/>
<sequence>MCAEPFSSTPKNCEPLITPALLRSNSRLKKERNSCSVASVASWSGLQVENDCTDTSGRSATSWPSSASSGASPITRRSCISSISSLQSTACLKAASDERASGGSRSGTMLGSRLAKKAFRDFFERSALPASPSFQNDKSSASNSCLEQSLARSISADAVTSTLQVPPSRQVAARRRSSESVSVMRIPQFASCLG</sequence>
<dbReference type="VEuPathDB" id="ToxoDB:CSUI_002490"/>
<evidence type="ECO:0000256" key="1">
    <source>
        <dbReference type="SAM" id="MobiDB-lite"/>
    </source>
</evidence>
<name>A0A2C6L941_9APIC</name>
<reference evidence="2 3" key="1">
    <citation type="journal article" date="2017" name="Int. J. Parasitol.">
        <title>The genome of the protozoan parasite Cystoisospora suis and a reverse vaccinology approach to identify vaccine candidates.</title>
        <authorList>
            <person name="Palmieri N."/>
            <person name="Shrestha A."/>
            <person name="Ruttkowski B."/>
            <person name="Beck T."/>
            <person name="Vogl C."/>
            <person name="Tomley F."/>
            <person name="Blake D.P."/>
            <person name="Joachim A."/>
        </authorList>
    </citation>
    <scope>NUCLEOTIDE SEQUENCE [LARGE SCALE GENOMIC DNA]</scope>
    <source>
        <strain evidence="2 3">Wien I</strain>
    </source>
</reference>
<keyword evidence="3" id="KW-1185">Reference proteome</keyword>
<organism evidence="2 3">
    <name type="scientific">Cystoisospora suis</name>
    <dbReference type="NCBI Taxonomy" id="483139"/>
    <lineage>
        <taxon>Eukaryota</taxon>
        <taxon>Sar</taxon>
        <taxon>Alveolata</taxon>
        <taxon>Apicomplexa</taxon>
        <taxon>Conoidasida</taxon>
        <taxon>Coccidia</taxon>
        <taxon>Eucoccidiorida</taxon>
        <taxon>Eimeriorina</taxon>
        <taxon>Sarcocystidae</taxon>
        <taxon>Cystoisospora</taxon>
    </lineage>
</organism>
<evidence type="ECO:0000313" key="2">
    <source>
        <dbReference type="EMBL" id="PHJ23663.1"/>
    </source>
</evidence>
<evidence type="ECO:0000313" key="3">
    <source>
        <dbReference type="Proteomes" id="UP000221165"/>
    </source>
</evidence>
<dbReference type="AlphaFoldDB" id="A0A2C6L941"/>
<gene>
    <name evidence="2" type="ORF">CSUI_002490</name>
</gene>
<dbReference type="Proteomes" id="UP000221165">
    <property type="component" value="Unassembled WGS sequence"/>
</dbReference>
<comment type="caution">
    <text evidence="2">The sequence shown here is derived from an EMBL/GenBank/DDBJ whole genome shotgun (WGS) entry which is preliminary data.</text>
</comment>
<dbReference type="GeneID" id="94425901"/>
<dbReference type="EMBL" id="MIGC01001043">
    <property type="protein sequence ID" value="PHJ23663.1"/>
    <property type="molecule type" value="Genomic_DNA"/>
</dbReference>
<feature type="region of interest" description="Disordered" evidence="1">
    <location>
        <begin position="54"/>
        <end position="74"/>
    </location>
</feature>
<protein>
    <submittedName>
        <fullName evidence="2">Uncharacterized protein</fullName>
    </submittedName>
</protein>
<dbReference type="RefSeq" id="XP_067925338.1">
    <property type="nucleotide sequence ID" value="XM_068062690.1"/>
</dbReference>
<feature type="compositionally biased region" description="Low complexity" evidence="1">
    <location>
        <begin position="55"/>
        <end position="74"/>
    </location>
</feature>